<dbReference type="Pfam" id="PF00156">
    <property type="entry name" value="Pribosyltran"/>
    <property type="match status" value="1"/>
</dbReference>
<evidence type="ECO:0000259" key="1">
    <source>
        <dbReference type="Pfam" id="PF00156"/>
    </source>
</evidence>
<dbReference type="KEGG" id="acx:Achr_15380"/>
<dbReference type="Gene3D" id="3.30.1310.20">
    <property type="entry name" value="PRTase-like"/>
    <property type="match status" value="1"/>
</dbReference>
<dbReference type="HOGENOM" id="CLU_083583_0_0_6"/>
<dbReference type="RefSeq" id="WP_039803298.1">
    <property type="nucleotide sequence ID" value="NZ_CP010415.1"/>
</dbReference>
<dbReference type="AlphaFoldDB" id="A0A0C4WRR6"/>
<sequence length="223" mass="24238">MHATSHAPHLFLDRRSAGLELAEALMPHVAERPLVLALPRGGVPVAFEVARTLRAELDILLVRRIGAPGHSGLALGAVIDGANPQFVVNEELMRQVRPPSGWFEEEVQRQLQELERARRLYCSEPPPPVAGRCVILVDDGIDTGSSVRAALKGLAKSAPGQLILAVPVAPREVVKDLQPLVDELVCLAMPEPFGAIWRHYGDFGETSDQEVVDLLAEARHSAR</sequence>
<dbReference type="InterPro" id="IPR000836">
    <property type="entry name" value="PRTase_dom"/>
</dbReference>
<dbReference type="Gene3D" id="3.40.50.2020">
    <property type="match status" value="1"/>
</dbReference>
<accession>A0A0C4WRR6</accession>
<organism evidence="2 3">
    <name type="scientific">Azotobacter chroococcum NCIMB 8003</name>
    <dbReference type="NCBI Taxonomy" id="1328314"/>
    <lineage>
        <taxon>Bacteria</taxon>
        <taxon>Pseudomonadati</taxon>
        <taxon>Pseudomonadota</taxon>
        <taxon>Gammaproteobacteria</taxon>
        <taxon>Pseudomonadales</taxon>
        <taxon>Pseudomonadaceae</taxon>
        <taxon>Azotobacter</taxon>
    </lineage>
</organism>
<keyword evidence="2" id="KW-0808">Transferase</keyword>
<dbReference type="GO" id="GO:0016757">
    <property type="term" value="F:glycosyltransferase activity"/>
    <property type="evidence" value="ECO:0007669"/>
    <property type="project" value="UniProtKB-KW"/>
</dbReference>
<reference evidence="2 3" key="1">
    <citation type="journal article" date="2015" name="PLoS ONE">
        <title>Azotobacter Genomes: The Genome of Azotobacter chroococcum NCIMB 8003 (ATCC 4412).</title>
        <authorList>
            <person name="Robson R.L."/>
            <person name="Jones R."/>
            <person name="Robson R.M."/>
            <person name="Schwartz A."/>
            <person name="Richardson T.H."/>
        </authorList>
    </citation>
    <scope>NUCLEOTIDE SEQUENCE [LARGE SCALE GENOMIC DNA]</scope>
    <source>
        <strain evidence="2 3">NCIMB 8003</strain>
    </source>
</reference>
<name>A0A0C4WRR6_9GAMM</name>
<dbReference type="Proteomes" id="UP000068210">
    <property type="component" value="Chromosome"/>
</dbReference>
<dbReference type="EMBL" id="CP010415">
    <property type="protein sequence ID" value="AJE20997.1"/>
    <property type="molecule type" value="Genomic_DNA"/>
</dbReference>
<dbReference type="STRING" id="1328314.Achr_15380"/>
<evidence type="ECO:0000313" key="3">
    <source>
        <dbReference type="Proteomes" id="UP000068210"/>
    </source>
</evidence>
<dbReference type="InterPro" id="IPR029057">
    <property type="entry name" value="PRTase-like"/>
</dbReference>
<feature type="domain" description="Phosphoribosyltransferase" evidence="1">
    <location>
        <begin position="31"/>
        <end position="176"/>
    </location>
</feature>
<evidence type="ECO:0000313" key="2">
    <source>
        <dbReference type="EMBL" id="AJE20997.1"/>
    </source>
</evidence>
<proteinExistence type="predicted"/>
<gene>
    <name evidence="2" type="ORF">Achr_15380</name>
</gene>
<keyword evidence="3" id="KW-1185">Reference proteome</keyword>
<protein>
    <submittedName>
        <fullName evidence="2">Phosphoribosyltransferase</fullName>
    </submittedName>
</protein>
<keyword evidence="2" id="KW-0328">Glycosyltransferase</keyword>
<dbReference type="SUPFAM" id="SSF53271">
    <property type="entry name" value="PRTase-like"/>
    <property type="match status" value="1"/>
</dbReference>
<dbReference type="CDD" id="cd06223">
    <property type="entry name" value="PRTases_typeI"/>
    <property type="match status" value="1"/>
</dbReference>